<dbReference type="InterPro" id="IPR017451">
    <property type="entry name" value="F-box-assoc_interact_dom"/>
</dbReference>
<protein>
    <recommendedName>
        <fullName evidence="1">F-box domain-containing protein</fullName>
    </recommendedName>
</protein>
<comment type="caution">
    <text evidence="2">The sequence shown here is derived from an EMBL/GenBank/DDBJ whole genome shotgun (WGS) entry which is preliminary data.</text>
</comment>
<organism evidence="2 3">
    <name type="scientific">Escallonia rubra</name>
    <dbReference type="NCBI Taxonomy" id="112253"/>
    <lineage>
        <taxon>Eukaryota</taxon>
        <taxon>Viridiplantae</taxon>
        <taxon>Streptophyta</taxon>
        <taxon>Embryophyta</taxon>
        <taxon>Tracheophyta</taxon>
        <taxon>Spermatophyta</taxon>
        <taxon>Magnoliopsida</taxon>
        <taxon>eudicotyledons</taxon>
        <taxon>Gunneridae</taxon>
        <taxon>Pentapetalae</taxon>
        <taxon>asterids</taxon>
        <taxon>campanulids</taxon>
        <taxon>Escalloniales</taxon>
        <taxon>Escalloniaceae</taxon>
        <taxon>Escallonia</taxon>
    </lineage>
</organism>
<sequence>MEATMERLEEGHEGIQCLSVDLLSNILARLPVRLLGQLMSVSKPWLALISDPHFKKLHRYRSIKSPKLLIVKQATPRDRITSSWGPLHRSLHMYTMDVSNKDVCGTYYTEGIIGRYYSGFRVFPSTNLVCYSDYGREYICNPDTKEVSRLPRSSFVSGRGMVCGYILAANEYKILSFIDPDKDAHHPNGGGKLGCEMLTLRDGGPVPCSWRQVEDLPQLAADRGRSSAQVNGSMYMIFHRGKAILSFELENEKFKSLGYPQDGYTHHGEGNMENTILAELEGFLCLGYYWKQFSAMTISMLVDLERETWVKKYTIPLYEIGKEITIMGLGYLPHTSENGEILIKLLGSRAVLYNIKNKSFRRVGDPSFVFDHYNHERFDLYFERFFSLGRQ</sequence>
<dbReference type="Pfam" id="PF08268">
    <property type="entry name" value="FBA_3"/>
    <property type="match status" value="1"/>
</dbReference>
<dbReference type="Proteomes" id="UP001187471">
    <property type="component" value="Unassembled WGS sequence"/>
</dbReference>
<dbReference type="InterPro" id="IPR013187">
    <property type="entry name" value="F-box-assoc_dom_typ3"/>
</dbReference>
<dbReference type="AlphaFoldDB" id="A0AA88UMA6"/>
<evidence type="ECO:0000259" key="1">
    <source>
        <dbReference type="SMART" id="SM00256"/>
    </source>
</evidence>
<dbReference type="InterPro" id="IPR001810">
    <property type="entry name" value="F-box_dom"/>
</dbReference>
<dbReference type="InterPro" id="IPR036047">
    <property type="entry name" value="F-box-like_dom_sf"/>
</dbReference>
<evidence type="ECO:0000313" key="3">
    <source>
        <dbReference type="Proteomes" id="UP001187471"/>
    </source>
</evidence>
<evidence type="ECO:0000313" key="2">
    <source>
        <dbReference type="EMBL" id="KAK2986623.1"/>
    </source>
</evidence>
<dbReference type="Pfam" id="PF00646">
    <property type="entry name" value="F-box"/>
    <property type="match status" value="1"/>
</dbReference>
<proteinExistence type="predicted"/>
<dbReference type="EMBL" id="JAVXUO010001040">
    <property type="protein sequence ID" value="KAK2986623.1"/>
    <property type="molecule type" value="Genomic_DNA"/>
</dbReference>
<dbReference type="SMART" id="SM00256">
    <property type="entry name" value="FBOX"/>
    <property type="match status" value="1"/>
</dbReference>
<feature type="domain" description="F-box" evidence="1">
    <location>
        <begin position="18"/>
        <end position="58"/>
    </location>
</feature>
<name>A0AA88UMA6_9ASTE</name>
<keyword evidence="3" id="KW-1185">Reference proteome</keyword>
<dbReference type="InterPro" id="IPR050796">
    <property type="entry name" value="SCF_F-box_component"/>
</dbReference>
<accession>A0AA88UMA6</accession>
<gene>
    <name evidence="2" type="ORF">RJ640_004379</name>
</gene>
<dbReference type="PANTHER" id="PTHR31672">
    <property type="entry name" value="BNACNNG10540D PROTEIN"/>
    <property type="match status" value="1"/>
</dbReference>
<dbReference type="SUPFAM" id="SSF81383">
    <property type="entry name" value="F-box domain"/>
    <property type="match status" value="1"/>
</dbReference>
<reference evidence="2" key="1">
    <citation type="submission" date="2022-12" db="EMBL/GenBank/DDBJ databases">
        <title>Draft genome assemblies for two species of Escallonia (Escalloniales).</title>
        <authorList>
            <person name="Chanderbali A."/>
            <person name="Dervinis C."/>
            <person name="Anghel I."/>
            <person name="Soltis D."/>
            <person name="Soltis P."/>
            <person name="Zapata F."/>
        </authorList>
    </citation>
    <scope>NUCLEOTIDE SEQUENCE</scope>
    <source>
        <strain evidence="2">UCBG92.1500</strain>
        <tissue evidence="2">Leaf</tissue>
    </source>
</reference>
<dbReference type="PANTHER" id="PTHR31672:SF13">
    <property type="entry name" value="F-BOX PROTEIN CPR30-LIKE"/>
    <property type="match status" value="1"/>
</dbReference>
<dbReference type="NCBIfam" id="TIGR01640">
    <property type="entry name" value="F_box_assoc_1"/>
    <property type="match status" value="1"/>
</dbReference>